<feature type="compositionally biased region" description="Polar residues" evidence="1">
    <location>
        <begin position="131"/>
        <end position="145"/>
    </location>
</feature>
<dbReference type="EMBL" id="JACGWO010000005">
    <property type="protein sequence ID" value="KAK4427678.1"/>
    <property type="molecule type" value="Genomic_DNA"/>
</dbReference>
<evidence type="ECO:0000313" key="3">
    <source>
        <dbReference type="Proteomes" id="UP001293254"/>
    </source>
</evidence>
<sequence>MAYNLEPLVQILEQMLHSDHHQSLWTLDPNKRPQIESLLEKAFFLKDFYENSSSPVTSYRRQSVESRIRDATHDAEDILKSHMAEQILSSLEGESFTFSPPDLEKVIGELDSAKEDMMTIMDSSTQIADSSSLAVSSRQDPNSKNIIVGVGED</sequence>
<reference evidence="2" key="1">
    <citation type="submission" date="2020-06" db="EMBL/GenBank/DDBJ databases">
        <authorList>
            <person name="Li T."/>
            <person name="Hu X."/>
            <person name="Zhang T."/>
            <person name="Song X."/>
            <person name="Zhang H."/>
            <person name="Dai N."/>
            <person name="Sheng W."/>
            <person name="Hou X."/>
            <person name="Wei L."/>
        </authorList>
    </citation>
    <scope>NUCLEOTIDE SEQUENCE</scope>
    <source>
        <strain evidence="2">3651</strain>
        <tissue evidence="2">Leaf</tissue>
    </source>
</reference>
<reference evidence="2" key="2">
    <citation type="journal article" date="2024" name="Plant">
        <title>Genomic evolution and insights into agronomic trait innovations of Sesamum species.</title>
        <authorList>
            <person name="Miao H."/>
            <person name="Wang L."/>
            <person name="Qu L."/>
            <person name="Liu H."/>
            <person name="Sun Y."/>
            <person name="Le M."/>
            <person name="Wang Q."/>
            <person name="Wei S."/>
            <person name="Zheng Y."/>
            <person name="Lin W."/>
            <person name="Duan Y."/>
            <person name="Cao H."/>
            <person name="Xiong S."/>
            <person name="Wang X."/>
            <person name="Wei L."/>
            <person name="Li C."/>
            <person name="Ma Q."/>
            <person name="Ju M."/>
            <person name="Zhao R."/>
            <person name="Li G."/>
            <person name="Mu C."/>
            <person name="Tian Q."/>
            <person name="Mei H."/>
            <person name="Zhang T."/>
            <person name="Gao T."/>
            <person name="Zhang H."/>
        </authorList>
    </citation>
    <scope>NUCLEOTIDE SEQUENCE</scope>
    <source>
        <strain evidence="2">3651</strain>
    </source>
</reference>
<comment type="caution">
    <text evidence="2">The sequence shown here is derived from an EMBL/GenBank/DDBJ whole genome shotgun (WGS) entry which is preliminary data.</text>
</comment>
<dbReference type="Proteomes" id="UP001293254">
    <property type="component" value="Unassembled WGS sequence"/>
</dbReference>
<name>A0AAE1YDN3_9LAMI</name>
<feature type="region of interest" description="Disordered" evidence="1">
    <location>
        <begin position="131"/>
        <end position="153"/>
    </location>
</feature>
<protein>
    <submittedName>
        <fullName evidence="2">Uncharacterized protein</fullName>
    </submittedName>
</protein>
<keyword evidence="3" id="KW-1185">Reference proteome</keyword>
<gene>
    <name evidence="2" type="ORF">Salat_1536800</name>
</gene>
<proteinExistence type="predicted"/>
<organism evidence="2 3">
    <name type="scientific">Sesamum alatum</name>
    <dbReference type="NCBI Taxonomy" id="300844"/>
    <lineage>
        <taxon>Eukaryota</taxon>
        <taxon>Viridiplantae</taxon>
        <taxon>Streptophyta</taxon>
        <taxon>Embryophyta</taxon>
        <taxon>Tracheophyta</taxon>
        <taxon>Spermatophyta</taxon>
        <taxon>Magnoliopsida</taxon>
        <taxon>eudicotyledons</taxon>
        <taxon>Gunneridae</taxon>
        <taxon>Pentapetalae</taxon>
        <taxon>asterids</taxon>
        <taxon>lamiids</taxon>
        <taxon>Lamiales</taxon>
        <taxon>Pedaliaceae</taxon>
        <taxon>Sesamum</taxon>
    </lineage>
</organism>
<dbReference type="AlphaFoldDB" id="A0AAE1YDN3"/>
<dbReference type="Gene3D" id="1.20.5.4130">
    <property type="match status" value="1"/>
</dbReference>
<evidence type="ECO:0000256" key="1">
    <source>
        <dbReference type="SAM" id="MobiDB-lite"/>
    </source>
</evidence>
<evidence type="ECO:0000313" key="2">
    <source>
        <dbReference type="EMBL" id="KAK4427678.1"/>
    </source>
</evidence>
<accession>A0AAE1YDN3</accession>